<name>A0A930KTB5_9MICC</name>
<comment type="caution">
    <text evidence="2">The sequence shown here is derived from an EMBL/GenBank/DDBJ whole genome shotgun (WGS) entry which is preliminary data.</text>
</comment>
<dbReference type="Proteomes" id="UP000769484">
    <property type="component" value="Unassembled WGS sequence"/>
</dbReference>
<dbReference type="SUPFAM" id="SSF56059">
    <property type="entry name" value="Glutathione synthetase ATP-binding domain-like"/>
    <property type="match status" value="1"/>
</dbReference>
<protein>
    <recommendedName>
        <fullName evidence="1">Pyruvate phosphate dikinase AMP/ATP-binding domain-containing protein</fullName>
    </recommendedName>
</protein>
<dbReference type="GO" id="GO:0005524">
    <property type="term" value="F:ATP binding"/>
    <property type="evidence" value="ECO:0007669"/>
    <property type="project" value="InterPro"/>
</dbReference>
<dbReference type="AlphaFoldDB" id="A0A930KTB5"/>
<organism evidence="2 3">
    <name type="scientific">Rothia dentocariosa</name>
    <dbReference type="NCBI Taxonomy" id="2047"/>
    <lineage>
        <taxon>Bacteria</taxon>
        <taxon>Bacillati</taxon>
        <taxon>Actinomycetota</taxon>
        <taxon>Actinomycetes</taxon>
        <taxon>Micrococcales</taxon>
        <taxon>Micrococcaceae</taxon>
        <taxon>Rothia</taxon>
    </lineage>
</organism>
<accession>A0A930KTB5</accession>
<sequence length="70" mass="7405">MKAPHEQETTAFISWFRRGHPSGDAQVASVGGKGANLITMHRAGLNVPPGFCVTTDAYRAAVAPIAEDII</sequence>
<evidence type="ECO:0000259" key="1">
    <source>
        <dbReference type="Pfam" id="PF01326"/>
    </source>
</evidence>
<dbReference type="InterPro" id="IPR002192">
    <property type="entry name" value="PPDK_AMP/ATP-bd"/>
</dbReference>
<reference evidence="2" key="1">
    <citation type="submission" date="2020-04" db="EMBL/GenBank/DDBJ databases">
        <title>Deep metagenomics examines the oral microbiome during advanced dental caries in children, revealing novel taxa and co-occurrences with host molecules.</title>
        <authorList>
            <person name="Baker J.L."/>
            <person name="Morton J.T."/>
            <person name="Dinis M."/>
            <person name="Alvarez R."/>
            <person name="Tran N.C."/>
            <person name="Knight R."/>
            <person name="Edlund A."/>
        </authorList>
    </citation>
    <scope>NUCLEOTIDE SEQUENCE</scope>
    <source>
        <strain evidence="2">JCVI_47_bin.4</strain>
    </source>
</reference>
<dbReference type="Pfam" id="PF01326">
    <property type="entry name" value="PPDK_N"/>
    <property type="match status" value="1"/>
</dbReference>
<feature type="non-terminal residue" evidence="2">
    <location>
        <position position="70"/>
    </location>
</feature>
<gene>
    <name evidence="2" type="ORF">HXO56_09515</name>
</gene>
<dbReference type="EMBL" id="JABZXJ010000045">
    <property type="protein sequence ID" value="MBF1650302.1"/>
    <property type="molecule type" value="Genomic_DNA"/>
</dbReference>
<dbReference type="Gene3D" id="3.30.1490.20">
    <property type="entry name" value="ATP-grasp fold, A domain"/>
    <property type="match status" value="1"/>
</dbReference>
<evidence type="ECO:0000313" key="3">
    <source>
        <dbReference type="Proteomes" id="UP000769484"/>
    </source>
</evidence>
<feature type="domain" description="Pyruvate phosphate dikinase AMP/ATP-binding" evidence="1">
    <location>
        <begin position="28"/>
        <end position="62"/>
    </location>
</feature>
<evidence type="ECO:0000313" key="2">
    <source>
        <dbReference type="EMBL" id="MBF1650302.1"/>
    </source>
</evidence>
<dbReference type="GO" id="GO:0016301">
    <property type="term" value="F:kinase activity"/>
    <property type="evidence" value="ECO:0007669"/>
    <property type="project" value="InterPro"/>
</dbReference>
<proteinExistence type="predicted"/>
<dbReference type="InterPro" id="IPR013815">
    <property type="entry name" value="ATP_grasp_subdomain_1"/>
</dbReference>